<keyword evidence="4" id="KW-0472">Membrane</keyword>
<feature type="domain" description="RagB/SusD" evidence="8">
    <location>
        <begin position="350"/>
        <end position="495"/>
    </location>
</feature>
<keyword evidence="3 7" id="KW-0732">Signal</keyword>
<evidence type="ECO:0000259" key="9">
    <source>
        <dbReference type="Pfam" id="PF14322"/>
    </source>
</evidence>
<evidence type="ECO:0000256" key="4">
    <source>
        <dbReference type="ARBA" id="ARBA00023136"/>
    </source>
</evidence>
<feature type="domain" description="SusD-like N-terminal" evidence="9">
    <location>
        <begin position="65"/>
        <end position="225"/>
    </location>
</feature>
<organism evidence="10 11">
    <name type="scientific">Sphingobacterium cellulitidis</name>
    <dbReference type="NCBI Taxonomy" id="1768011"/>
    <lineage>
        <taxon>Bacteria</taxon>
        <taxon>Pseudomonadati</taxon>
        <taxon>Bacteroidota</taxon>
        <taxon>Sphingobacteriia</taxon>
        <taxon>Sphingobacteriales</taxon>
        <taxon>Sphingobacteriaceae</taxon>
        <taxon>Sphingobacterium</taxon>
    </lineage>
</organism>
<keyword evidence="11" id="KW-1185">Reference proteome</keyword>
<dbReference type="RefSeq" id="WP_094255383.1">
    <property type="nucleotide sequence ID" value="NZ_BMKM01000001.1"/>
</dbReference>
<gene>
    <name evidence="10" type="ORF">GCM10011516_00700</name>
</gene>
<dbReference type="EMBL" id="BMKM01000001">
    <property type="protein sequence ID" value="GGE06840.1"/>
    <property type="molecule type" value="Genomic_DNA"/>
</dbReference>
<dbReference type="Pfam" id="PF14322">
    <property type="entry name" value="SusD-like_3"/>
    <property type="match status" value="1"/>
</dbReference>
<dbReference type="Gene3D" id="1.25.40.390">
    <property type="match status" value="1"/>
</dbReference>
<evidence type="ECO:0000256" key="1">
    <source>
        <dbReference type="ARBA" id="ARBA00004442"/>
    </source>
</evidence>
<evidence type="ECO:0000256" key="2">
    <source>
        <dbReference type="ARBA" id="ARBA00006275"/>
    </source>
</evidence>
<reference evidence="10" key="2">
    <citation type="submission" date="2020-09" db="EMBL/GenBank/DDBJ databases">
        <authorList>
            <person name="Sun Q."/>
            <person name="Zhou Y."/>
        </authorList>
    </citation>
    <scope>NUCLEOTIDE SEQUENCE</scope>
    <source>
        <strain evidence="10">CGMCC 1.15966</strain>
    </source>
</reference>
<dbReference type="Pfam" id="PF07980">
    <property type="entry name" value="SusD_RagB"/>
    <property type="match status" value="1"/>
</dbReference>
<reference evidence="10" key="1">
    <citation type="journal article" date="2014" name="Int. J. Syst. Evol. Microbiol.">
        <title>Complete genome sequence of Corynebacterium casei LMG S-19264T (=DSM 44701T), isolated from a smear-ripened cheese.</title>
        <authorList>
            <consortium name="US DOE Joint Genome Institute (JGI-PGF)"/>
            <person name="Walter F."/>
            <person name="Albersmeier A."/>
            <person name="Kalinowski J."/>
            <person name="Ruckert C."/>
        </authorList>
    </citation>
    <scope>NUCLEOTIDE SEQUENCE</scope>
    <source>
        <strain evidence="10">CGMCC 1.15966</strain>
    </source>
</reference>
<comment type="similarity">
    <text evidence="2">Belongs to the SusD family.</text>
</comment>
<dbReference type="AlphaFoldDB" id="A0A8H9FXH8"/>
<feature type="repeat" description="TPR" evidence="6">
    <location>
        <begin position="214"/>
        <end position="247"/>
    </location>
</feature>
<sequence>MKLRYILLGLGLLSMSTSCNHLLDVKPYTFSSGDNYYENEGQVLRAVNGVYSRLQGLYTSDFWAMTEMRSDNTNYQYDETDRGAQQREEIDEFLITSSNNYVNTTWVNLYGIIQQANVIISRIDQVTFSDEKIKLQYLGEAKFIRGFAYFHLVRLFGELPLHTKEVANPQDAFTDGKKASVDEVYAVIIQDAKDAIANLPASYEKNNAGRVTKGAAYTLLGDVYLTRKQYAEAVTNFQEVTKLGYSLMPDYASCFNPANKNNAESIFEIQYDQSVEGENSNFIYMFGPRNAKMQLVGYSGNLGGSNIPTPSIYNAYEQGDNRRDKSIQLFSDPSNSKFQESVAFGGKIPFIKKFYHPPYIEDGRSNENWPVYRYGHVLLLLAEAQNEAGSGNPIANLNLVRKRAGLQPLAGLSKEALRDAIAKEQRIEVAFEDHRWYQLLRTGKAIEVMTAHGAEEKKRLTRLSAASYNIQPFKLLFPIPQREIQINGIPQNQGW</sequence>
<name>A0A8H9FXH8_9SPHI</name>
<dbReference type="Proteomes" id="UP000614460">
    <property type="component" value="Unassembled WGS sequence"/>
</dbReference>
<dbReference type="PROSITE" id="PS51257">
    <property type="entry name" value="PROKAR_LIPOPROTEIN"/>
    <property type="match status" value="1"/>
</dbReference>
<evidence type="ECO:0000256" key="3">
    <source>
        <dbReference type="ARBA" id="ARBA00022729"/>
    </source>
</evidence>
<evidence type="ECO:0000259" key="8">
    <source>
        <dbReference type="Pfam" id="PF07980"/>
    </source>
</evidence>
<dbReference type="SUPFAM" id="SSF48452">
    <property type="entry name" value="TPR-like"/>
    <property type="match status" value="1"/>
</dbReference>
<dbReference type="PROSITE" id="PS50005">
    <property type="entry name" value="TPR"/>
    <property type="match status" value="1"/>
</dbReference>
<dbReference type="CDD" id="cd08977">
    <property type="entry name" value="SusD"/>
    <property type="match status" value="1"/>
</dbReference>
<evidence type="ECO:0000256" key="7">
    <source>
        <dbReference type="SAM" id="SignalP"/>
    </source>
</evidence>
<dbReference type="InterPro" id="IPR011990">
    <property type="entry name" value="TPR-like_helical_dom_sf"/>
</dbReference>
<protein>
    <submittedName>
        <fullName evidence="10">Membrane protein</fullName>
    </submittedName>
</protein>
<feature type="chain" id="PRO_5034662367" evidence="7">
    <location>
        <begin position="22"/>
        <end position="495"/>
    </location>
</feature>
<evidence type="ECO:0000256" key="6">
    <source>
        <dbReference type="PROSITE-ProRule" id="PRU00339"/>
    </source>
</evidence>
<dbReference type="InterPro" id="IPR019734">
    <property type="entry name" value="TPR_rpt"/>
</dbReference>
<dbReference type="GO" id="GO:0009279">
    <property type="term" value="C:cell outer membrane"/>
    <property type="evidence" value="ECO:0007669"/>
    <property type="project" value="UniProtKB-SubCell"/>
</dbReference>
<evidence type="ECO:0000256" key="5">
    <source>
        <dbReference type="ARBA" id="ARBA00023237"/>
    </source>
</evidence>
<proteinExistence type="inferred from homology"/>
<evidence type="ECO:0000313" key="11">
    <source>
        <dbReference type="Proteomes" id="UP000614460"/>
    </source>
</evidence>
<comment type="caution">
    <text evidence="10">The sequence shown here is derived from an EMBL/GenBank/DDBJ whole genome shotgun (WGS) entry which is preliminary data.</text>
</comment>
<dbReference type="InterPro" id="IPR033985">
    <property type="entry name" value="SusD-like_N"/>
</dbReference>
<evidence type="ECO:0000313" key="10">
    <source>
        <dbReference type="EMBL" id="GGE06840.1"/>
    </source>
</evidence>
<keyword evidence="6" id="KW-0802">TPR repeat</keyword>
<accession>A0A8H9FXH8</accession>
<keyword evidence="5" id="KW-0998">Cell outer membrane</keyword>
<dbReference type="InterPro" id="IPR012944">
    <property type="entry name" value="SusD_RagB_dom"/>
</dbReference>
<feature type="signal peptide" evidence="7">
    <location>
        <begin position="1"/>
        <end position="21"/>
    </location>
</feature>
<comment type="subcellular location">
    <subcellularLocation>
        <location evidence="1">Cell outer membrane</location>
    </subcellularLocation>
</comment>